<name>A0A0H2S6R5_9AGAM</name>
<proteinExistence type="predicted"/>
<keyword evidence="4" id="KW-1185">Reference proteome</keyword>
<protein>
    <recommendedName>
        <fullName evidence="2">F-box domain-containing protein</fullName>
    </recommendedName>
</protein>
<dbReference type="InParanoid" id="A0A0H2S6R5"/>
<gene>
    <name evidence="3" type="ORF">SCHPADRAFT_935153</name>
</gene>
<evidence type="ECO:0000259" key="2">
    <source>
        <dbReference type="PROSITE" id="PS50181"/>
    </source>
</evidence>
<organism evidence="3 4">
    <name type="scientific">Schizopora paradoxa</name>
    <dbReference type="NCBI Taxonomy" id="27342"/>
    <lineage>
        <taxon>Eukaryota</taxon>
        <taxon>Fungi</taxon>
        <taxon>Dikarya</taxon>
        <taxon>Basidiomycota</taxon>
        <taxon>Agaricomycotina</taxon>
        <taxon>Agaricomycetes</taxon>
        <taxon>Hymenochaetales</taxon>
        <taxon>Schizoporaceae</taxon>
        <taxon>Schizopora</taxon>
    </lineage>
</organism>
<feature type="region of interest" description="Disordered" evidence="1">
    <location>
        <begin position="599"/>
        <end position="618"/>
    </location>
</feature>
<reference evidence="3 4" key="1">
    <citation type="submission" date="2015-04" db="EMBL/GenBank/DDBJ databases">
        <title>Complete genome sequence of Schizopora paradoxa KUC8140, a cosmopolitan wood degrader in East Asia.</title>
        <authorList>
            <consortium name="DOE Joint Genome Institute"/>
            <person name="Min B."/>
            <person name="Park H."/>
            <person name="Jang Y."/>
            <person name="Kim J.-J."/>
            <person name="Kim K.H."/>
            <person name="Pangilinan J."/>
            <person name="Lipzen A."/>
            <person name="Riley R."/>
            <person name="Grigoriev I.V."/>
            <person name="Spatafora J.W."/>
            <person name="Choi I.-G."/>
        </authorList>
    </citation>
    <scope>NUCLEOTIDE SEQUENCE [LARGE SCALE GENOMIC DNA]</scope>
    <source>
        <strain evidence="3 4">KUC8140</strain>
    </source>
</reference>
<feature type="domain" description="F-box" evidence="2">
    <location>
        <begin position="70"/>
        <end position="115"/>
    </location>
</feature>
<dbReference type="AlphaFoldDB" id="A0A0H2S6R5"/>
<sequence length="618" mass="70201">MTAANATYDDALSDDDVDLLDTKNDFFHVFQTTVSPYADGFANTPQFPIQQALSFEKIVGNRRSTSLGHPWIFKPLPSELYPNIGRYLSAEELATLALVNRDYRQFARSYQFHTLVFDGSKRSREFLEHLVEDITTHQENEVEGGSIGLCVYRVVVATTYALFAASLPPVKQTSYAEEGIVNVERIAQERREYRKYMGVLTLLFSHCIPNVEVVQWKDPVPMDVALFNAITSSSVRSLQLERLQIRPFVSSKDVTSLNITRRTSLSTLHIDLLRFESGQQTSQEPSSTAIAIHGLLELAAPTCEELILFNACVLTHPLPALPPFARLRRLAVAWDNDPFQLNDNDLLDLLLPDEPHQTSPIRHLELDFLSRNYFSTHRRIPSLTSLVCMFPVAEDVELVNDNHQLESIVLLDVLDHYVINYRLLPQISAAPLHLTTLSLGWLGNRISEQTLRTIGSIVSLKQLWFTVGGRSDLVHDSLVDHVQMRRTLGPLAFLEDLAFSRDSYTTNTRGEAAGSYYANNYFTPGTNVQSLLDEERRAFPPNDFIFDSSLREAAWEKWHRNRMTDEVRQYLKTFPRLSFVYIGQWPLEIAKRGVHGVPTPLSDSRQRDFPDAHLPVPS</sequence>
<dbReference type="InterPro" id="IPR001810">
    <property type="entry name" value="F-box_dom"/>
</dbReference>
<dbReference type="Proteomes" id="UP000053477">
    <property type="component" value="Unassembled WGS sequence"/>
</dbReference>
<evidence type="ECO:0000313" key="3">
    <source>
        <dbReference type="EMBL" id="KLO19659.1"/>
    </source>
</evidence>
<accession>A0A0H2S6R5</accession>
<evidence type="ECO:0000256" key="1">
    <source>
        <dbReference type="SAM" id="MobiDB-lite"/>
    </source>
</evidence>
<dbReference type="OrthoDB" id="3257981at2759"/>
<evidence type="ECO:0000313" key="4">
    <source>
        <dbReference type="Proteomes" id="UP000053477"/>
    </source>
</evidence>
<dbReference type="PROSITE" id="PS50181">
    <property type="entry name" value="FBOX"/>
    <property type="match status" value="1"/>
</dbReference>
<dbReference type="EMBL" id="KQ085885">
    <property type="protein sequence ID" value="KLO19659.1"/>
    <property type="molecule type" value="Genomic_DNA"/>
</dbReference>